<dbReference type="PANTHER" id="PTHR43162:SF1">
    <property type="entry name" value="PRESTALK A DIFFERENTIATION PROTEIN A"/>
    <property type="match status" value="1"/>
</dbReference>
<accession>A0A9W6FNZ2</accession>
<dbReference type="Proteomes" id="UP001144396">
    <property type="component" value="Unassembled WGS sequence"/>
</dbReference>
<dbReference type="PANTHER" id="PTHR43162">
    <property type="match status" value="1"/>
</dbReference>
<dbReference type="RefSeq" id="WP_281883040.1">
    <property type="nucleotide sequence ID" value="NZ_BSDP01000001.1"/>
</dbReference>
<evidence type="ECO:0000313" key="2">
    <source>
        <dbReference type="EMBL" id="GLI26940.1"/>
    </source>
</evidence>
<dbReference type="Pfam" id="PF05368">
    <property type="entry name" value="NmrA"/>
    <property type="match status" value="1"/>
</dbReference>
<reference evidence="2" key="1">
    <citation type="submission" date="2022-12" db="EMBL/GenBank/DDBJ databases">
        <title>Reference genome sequencing for broad-spectrum identification of bacterial and archaeal isolates by mass spectrometry.</title>
        <authorList>
            <person name="Sekiguchi Y."/>
            <person name="Tourlousse D.M."/>
        </authorList>
    </citation>
    <scope>NUCLEOTIDE SEQUENCE</scope>
    <source>
        <strain evidence="2">14</strain>
    </source>
</reference>
<evidence type="ECO:0000259" key="1">
    <source>
        <dbReference type="Pfam" id="PF05368"/>
    </source>
</evidence>
<dbReference type="Gene3D" id="3.90.25.10">
    <property type="entry name" value="UDP-galactose 4-epimerase, domain 1"/>
    <property type="match status" value="1"/>
</dbReference>
<dbReference type="InterPro" id="IPR051604">
    <property type="entry name" value="Ergot_Alk_Oxidoreductase"/>
</dbReference>
<comment type="caution">
    <text evidence="2">The sequence shown here is derived from an EMBL/GenBank/DDBJ whole genome shotgun (WGS) entry which is preliminary data.</text>
</comment>
<feature type="domain" description="NmrA-like" evidence="1">
    <location>
        <begin position="3"/>
        <end position="254"/>
    </location>
</feature>
<dbReference type="InterPro" id="IPR008030">
    <property type="entry name" value="NmrA-like"/>
</dbReference>
<proteinExistence type="predicted"/>
<evidence type="ECO:0000313" key="3">
    <source>
        <dbReference type="Proteomes" id="UP001144396"/>
    </source>
</evidence>
<dbReference type="SUPFAM" id="SSF51735">
    <property type="entry name" value="NAD(P)-binding Rossmann-fold domains"/>
    <property type="match status" value="1"/>
</dbReference>
<sequence>MSVLILGATGNVGRHVVTELVAAGRPPRVLARDVQRAREVLGDDPEIVPGDMTDPGALLASMHGIETVFLLSPHAFDMADTQLRVIRELRRTGARIVKVSGTSSAITPDGPHACRQHWEVERVLQESGQPFVILRPNSFLQVLVGRLMLPVLAATGKLMNPLGAAGISLIDARDVGAVAARVLLARDWDGRTLSLTGPRAVTYAEIADLVAERRGEPVDVVEVTPAQVRASLVERGTPEWEADHFAEMYELFRAGESEFVTDTVEDVTGRPARSVEAFLDEVLEPAGVRA</sequence>
<dbReference type="InterPro" id="IPR036291">
    <property type="entry name" value="NAD(P)-bd_dom_sf"/>
</dbReference>
<protein>
    <recommendedName>
        <fullName evidence="1">NmrA-like domain-containing protein</fullName>
    </recommendedName>
</protein>
<dbReference type="AlphaFoldDB" id="A0A9W6FNZ2"/>
<dbReference type="Gene3D" id="3.40.50.720">
    <property type="entry name" value="NAD(P)-binding Rossmann-like Domain"/>
    <property type="match status" value="1"/>
</dbReference>
<gene>
    <name evidence="2" type="ORF">ARHIZOSPH14_11820</name>
</gene>
<organism evidence="2 3">
    <name type="scientific">Agromyces rhizosphaerae</name>
    <dbReference type="NCBI Taxonomy" id="88374"/>
    <lineage>
        <taxon>Bacteria</taxon>
        <taxon>Bacillati</taxon>
        <taxon>Actinomycetota</taxon>
        <taxon>Actinomycetes</taxon>
        <taxon>Micrococcales</taxon>
        <taxon>Microbacteriaceae</taxon>
        <taxon>Agromyces</taxon>
    </lineage>
</organism>
<name>A0A9W6FNZ2_9MICO</name>
<keyword evidence="3" id="KW-1185">Reference proteome</keyword>
<dbReference type="EMBL" id="BSDP01000001">
    <property type="protein sequence ID" value="GLI26940.1"/>
    <property type="molecule type" value="Genomic_DNA"/>
</dbReference>